<dbReference type="Proteomes" id="UP001519271">
    <property type="component" value="Unassembled WGS sequence"/>
</dbReference>
<accession>A0ABS4G401</accession>
<proteinExistence type="predicted"/>
<dbReference type="PROSITE" id="PS51257">
    <property type="entry name" value="PROKAR_LIPOPROTEIN"/>
    <property type="match status" value="1"/>
</dbReference>
<evidence type="ECO:0000313" key="3">
    <source>
        <dbReference type="EMBL" id="MBP1919268.1"/>
    </source>
</evidence>
<dbReference type="InterPro" id="IPR032256">
    <property type="entry name" value="DUF4829"/>
</dbReference>
<evidence type="ECO:0000256" key="1">
    <source>
        <dbReference type="SAM" id="SignalP"/>
    </source>
</evidence>
<reference evidence="3 4" key="1">
    <citation type="submission" date="2021-03" db="EMBL/GenBank/DDBJ databases">
        <title>Genomic Encyclopedia of Type Strains, Phase IV (KMG-IV): sequencing the most valuable type-strain genomes for metagenomic binning, comparative biology and taxonomic classification.</title>
        <authorList>
            <person name="Goeker M."/>
        </authorList>
    </citation>
    <scope>NUCLEOTIDE SEQUENCE [LARGE SCALE GENOMIC DNA]</scope>
    <source>
        <strain evidence="3 4">DSM 6139</strain>
    </source>
</reference>
<keyword evidence="1" id="KW-0732">Signal</keyword>
<feature type="chain" id="PRO_5046071402" description="DUF4829 domain-containing protein" evidence="1">
    <location>
        <begin position="23"/>
        <end position="229"/>
    </location>
</feature>
<name>A0ABS4G401_9CLOT</name>
<sequence length="229" mass="25716">MKTRIIALLAAFSLMLALGCTNKELKTGKYVMQGTELAEWAWVILEDDGKFVFNRNLATSYLPTGTYTVEKGMLILSVSADETYRFRIDGNDLIFDSGKLAESLVEKGAIFRLSEITIEAGKSLKFSEEEVTEAINLVKTEFHFPSANLTKLIYDEETSERLIKGYMENGKGSVNGVDPKNVIILLSEFHVDGSGKNPVLNPNSTYTDYQWILIRQSENSDWIIDDQGY</sequence>
<evidence type="ECO:0000259" key="2">
    <source>
        <dbReference type="Pfam" id="PF16111"/>
    </source>
</evidence>
<evidence type="ECO:0000313" key="4">
    <source>
        <dbReference type="Proteomes" id="UP001519271"/>
    </source>
</evidence>
<feature type="signal peptide" evidence="1">
    <location>
        <begin position="1"/>
        <end position="22"/>
    </location>
</feature>
<gene>
    <name evidence="3" type="ORF">J2Z34_001756</name>
</gene>
<organism evidence="3 4">
    <name type="scientific">Youngiibacter multivorans</name>
    <dbReference type="NCBI Taxonomy" id="937251"/>
    <lineage>
        <taxon>Bacteria</taxon>
        <taxon>Bacillati</taxon>
        <taxon>Bacillota</taxon>
        <taxon>Clostridia</taxon>
        <taxon>Eubacteriales</taxon>
        <taxon>Clostridiaceae</taxon>
        <taxon>Youngiibacter</taxon>
    </lineage>
</organism>
<keyword evidence="4" id="KW-1185">Reference proteome</keyword>
<dbReference type="EMBL" id="JAGGKC010000012">
    <property type="protein sequence ID" value="MBP1919268.1"/>
    <property type="molecule type" value="Genomic_DNA"/>
</dbReference>
<feature type="domain" description="DUF4829" evidence="2">
    <location>
        <begin position="139"/>
        <end position="228"/>
    </location>
</feature>
<dbReference type="RefSeq" id="WP_245250579.1">
    <property type="nucleotide sequence ID" value="NZ_JAGGKC010000012.1"/>
</dbReference>
<comment type="caution">
    <text evidence="3">The sequence shown here is derived from an EMBL/GenBank/DDBJ whole genome shotgun (WGS) entry which is preliminary data.</text>
</comment>
<protein>
    <recommendedName>
        <fullName evidence="2">DUF4829 domain-containing protein</fullName>
    </recommendedName>
</protein>
<dbReference type="Pfam" id="PF16111">
    <property type="entry name" value="DUF4829"/>
    <property type="match status" value="1"/>
</dbReference>